<evidence type="ECO:0000313" key="5">
    <source>
        <dbReference type="Proteomes" id="UP001610335"/>
    </source>
</evidence>
<dbReference type="Pfam" id="PF04667">
    <property type="entry name" value="Endosulfine"/>
    <property type="match status" value="1"/>
</dbReference>
<feature type="region of interest" description="Disordered" evidence="3">
    <location>
        <begin position="95"/>
        <end position="132"/>
    </location>
</feature>
<sequence length="132" mass="14293">MQSGGKEPDHEPLSRSEKHYFSKYGRLPRGGPLGQKSKERTYFDSGDFALSTTDKVTDNGAIQTGSAHPHRNSISHPFAAIPAASNVDVDANEDLYSKSVGPKRSPLLQQTNVEDEEATNKEGQGNPTSHEG</sequence>
<protein>
    <recommendedName>
        <fullName evidence="2">mRNA stability protein</fullName>
    </recommendedName>
</protein>
<feature type="region of interest" description="Disordered" evidence="3">
    <location>
        <begin position="1"/>
        <end position="77"/>
    </location>
</feature>
<keyword evidence="5" id="KW-1185">Reference proteome</keyword>
<comment type="caution">
    <text evidence="4">The sequence shown here is derived from an EMBL/GenBank/DDBJ whole genome shotgun (WGS) entry which is preliminary data.</text>
</comment>
<evidence type="ECO:0000313" key="4">
    <source>
        <dbReference type="EMBL" id="KAL2829497.1"/>
    </source>
</evidence>
<gene>
    <name evidence="4" type="ORF">BDW59DRAFT_36057</name>
</gene>
<proteinExistence type="inferred from homology"/>
<organism evidence="4 5">
    <name type="scientific">Aspergillus cavernicola</name>
    <dbReference type="NCBI Taxonomy" id="176166"/>
    <lineage>
        <taxon>Eukaryota</taxon>
        <taxon>Fungi</taxon>
        <taxon>Dikarya</taxon>
        <taxon>Ascomycota</taxon>
        <taxon>Pezizomycotina</taxon>
        <taxon>Eurotiomycetes</taxon>
        <taxon>Eurotiomycetidae</taxon>
        <taxon>Eurotiales</taxon>
        <taxon>Aspergillaceae</taxon>
        <taxon>Aspergillus</taxon>
        <taxon>Aspergillus subgen. Nidulantes</taxon>
    </lineage>
</organism>
<feature type="compositionally biased region" description="Basic and acidic residues" evidence="3">
    <location>
        <begin position="1"/>
        <end position="20"/>
    </location>
</feature>
<reference evidence="4 5" key="1">
    <citation type="submission" date="2024-07" db="EMBL/GenBank/DDBJ databases">
        <title>Section-level genome sequencing and comparative genomics of Aspergillus sections Usti and Cavernicolus.</title>
        <authorList>
            <consortium name="Lawrence Berkeley National Laboratory"/>
            <person name="Nybo J.L."/>
            <person name="Vesth T.C."/>
            <person name="Theobald S."/>
            <person name="Frisvad J.C."/>
            <person name="Larsen T.O."/>
            <person name="Kjaerboelling I."/>
            <person name="Rothschild-Mancinelli K."/>
            <person name="Lyhne E.K."/>
            <person name="Kogle M.E."/>
            <person name="Barry K."/>
            <person name="Clum A."/>
            <person name="Na H."/>
            <person name="Ledsgaard L."/>
            <person name="Lin J."/>
            <person name="Lipzen A."/>
            <person name="Kuo A."/>
            <person name="Riley R."/>
            <person name="Mondo S."/>
            <person name="LaButti K."/>
            <person name="Haridas S."/>
            <person name="Pangalinan J."/>
            <person name="Salamov A.A."/>
            <person name="Simmons B.A."/>
            <person name="Magnuson J.K."/>
            <person name="Chen J."/>
            <person name="Drula E."/>
            <person name="Henrissat B."/>
            <person name="Wiebenga A."/>
            <person name="Lubbers R.J."/>
            <person name="Gomes A.C."/>
            <person name="Makela M.R."/>
            <person name="Stajich J."/>
            <person name="Grigoriev I.V."/>
            <person name="Mortensen U.H."/>
            <person name="De vries R.P."/>
            <person name="Baker S.E."/>
            <person name="Andersen M.R."/>
        </authorList>
    </citation>
    <scope>NUCLEOTIDE SEQUENCE [LARGE SCALE GENOMIC DNA]</scope>
    <source>
        <strain evidence="4 5">CBS 600.67</strain>
    </source>
</reference>
<feature type="compositionally biased region" description="Polar residues" evidence="3">
    <location>
        <begin position="50"/>
        <end position="66"/>
    </location>
</feature>
<feature type="compositionally biased region" description="Polar residues" evidence="3">
    <location>
        <begin position="121"/>
        <end position="132"/>
    </location>
</feature>
<comment type="function">
    <text evidence="2">Plays an essential role in initiation of the G0 program by preventing the degradation of specific nutrient-regulated mRNAs via the 5'-3' mRNA decay pathway.</text>
</comment>
<evidence type="ECO:0000256" key="3">
    <source>
        <dbReference type="SAM" id="MobiDB-lite"/>
    </source>
</evidence>
<dbReference type="EMBL" id="JBFXLS010000016">
    <property type="protein sequence ID" value="KAL2829497.1"/>
    <property type="molecule type" value="Genomic_DNA"/>
</dbReference>
<evidence type="ECO:0000256" key="1">
    <source>
        <dbReference type="ARBA" id="ARBA00010520"/>
    </source>
</evidence>
<dbReference type="Proteomes" id="UP001610335">
    <property type="component" value="Unassembled WGS sequence"/>
</dbReference>
<name>A0ABR4IRH6_9EURO</name>
<evidence type="ECO:0000256" key="2">
    <source>
        <dbReference type="RuleBase" id="RU363120"/>
    </source>
</evidence>
<accession>A0ABR4IRH6</accession>
<dbReference type="InterPro" id="IPR006760">
    <property type="entry name" value="Endosulphine"/>
</dbReference>
<comment type="similarity">
    <text evidence="1 2">Belongs to the endosulfine family.</text>
</comment>